<reference evidence="1 2" key="1">
    <citation type="submission" date="2023-04" db="EMBL/GenBank/DDBJ databases">
        <title>Luteimonas endophyticus RD2P54.</title>
        <authorList>
            <person name="Sun J.-Q."/>
        </authorList>
    </citation>
    <scope>NUCLEOTIDE SEQUENCE [LARGE SCALE GENOMIC DNA]</scope>
    <source>
        <strain evidence="1 2">RD2P54</strain>
    </source>
</reference>
<evidence type="ECO:0000313" key="1">
    <source>
        <dbReference type="EMBL" id="MDH5822700.1"/>
    </source>
</evidence>
<gene>
    <name evidence="1" type="ORF">QFW77_06790</name>
</gene>
<organism evidence="1 2">
    <name type="scientific">Luteimonas endophytica</name>
    <dbReference type="NCBI Taxonomy" id="3042023"/>
    <lineage>
        <taxon>Bacteria</taxon>
        <taxon>Pseudomonadati</taxon>
        <taxon>Pseudomonadota</taxon>
        <taxon>Gammaproteobacteria</taxon>
        <taxon>Lysobacterales</taxon>
        <taxon>Lysobacteraceae</taxon>
        <taxon>Luteimonas</taxon>
    </lineage>
</organism>
<accession>A0ABT6J798</accession>
<proteinExistence type="predicted"/>
<dbReference type="RefSeq" id="WP_280573667.1">
    <property type="nucleotide sequence ID" value="NZ_JARXRM010000025.1"/>
</dbReference>
<protein>
    <submittedName>
        <fullName evidence="1">Uncharacterized protein</fullName>
    </submittedName>
</protein>
<name>A0ABT6J798_9GAMM</name>
<sequence length="163" mass="17563">MFGALNDLRTGSLNAPANLRALAGRPTREVIDALVDAFVPENGDADRIRAALNDALSECLEGVEEFDFSSITDEALVNLMVTYVSLSVFQAIVLDSDRAFGKGATPTAVENAEQQLMELVKVVSEKHLAPLLAGNVGAISPAQMQTAQIAAIREVWKEWEGYE</sequence>
<evidence type="ECO:0000313" key="2">
    <source>
        <dbReference type="Proteomes" id="UP001156940"/>
    </source>
</evidence>
<keyword evidence="2" id="KW-1185">Reference proteome</keyword>
<dbReference type="EMBL" id="JARXRM010000025">
    <property type="protein sequence ID" value="MDH5822700.1"/>
    <property type="molecule type" value="Genomic_DNA"/>
</dbReference>
<dbReference type="Proteomes" id="UP001156940">
    <property type="component" value="Unassembled WGS sequence"/>
</dbReference>
<comment type="caution">
    <text evidence="1">The sequence shown here is derived from an EMBL/GenBank/DDBJ whole genome shotgun (WGS) entry which is preliminary data.</text>
</comment>